<dbReference type="OrthoDB" id="5243643at2"/>
<evidence type="ECO:0000256" key="3">
    <source>
        <dbReference type="ARBA" id="ARBA00022723"/>
    </source>
</evidence>
<feature type="domain" description="Rieske" evidence="8">
    <location>
        <begin position="55"/>
        <end position="161"/>
    </location>
</feature>
<dbReference type="Proteomes" id="UP000198960">
    <property type="component" value="Unassembled WGS sequence"/>
</dbReference>
<dbReference type="GO" id="GO:0051537">
    <property type="term" value="F:2 iron, 2 sulfur cluster binding"/>
    <property type="evidence" value="ECO:0007669"/>
    <property type="project" value="UniProtKB-KW"/>
</dbReference>
<keyword evidence="6" id="KW-0411">Iron-sulfur</keyword>
<keyword evidence="3" id="KW-0479">Metal-binding</keyword>
<dbReference type="RefSeq" id="WP_091945738.1">
    <property type="nucleotide sequence ID" value="NZ_FOEE01000010.1"/>
</dbReference>
<keyword evidence="4" id="KW-0560">Oxidoreductase</keyword>
<dbReference type="PANTHER" id="PTHR43756">
    <property type="entry name" value="CHOLINE MONOOXYGENASE, CHLOROPLASTIC"/>
    <property type="match status" value="1"/>
</dbReference>
<evidence type="ECO:0000256" key="2">
    <source>
        <dbReference type="ARBA" id="ARBA00022714"/>
    </source>
</evidence>
<dbReference type="GO" id="GO:0005506">
    <property type="term" value="F:iron ion binding"/>
    <property type="evidence" value="ECO:0007669"/>
    <property type="project" value="InterPro"/>
</dbReference>
<keyword evidence="7" id="KW-0520">NAD</keyword>
<evidence type="ECO:0000313" key="9">
    <source>
        <dbReference type="EMBL" id="SEP10356.1"/>
    </source>
</evidence>
<accession>A0A1H8V4N3</accession>
<dbReference type="Pfam" id="PF00848">
    <property type="entry name" value="Ring_hydroxyl_A"/>
    <property type="match status" value="1"/>
</dbReference>
<evidence type="ECO:0000256" key="5">
    <source>
        <dbReference type="ARBA" id="ARBA00023004"/>
    </source>
</evidence>
<name>A0A1H8V4N3_9ACTN</name>
<dbReference type="SUPFAM" id="SSF50022">
    <property type="entry name" value="ISP domain"/>
    <property type="match status" value="1"/>
</dbReference>
<dbReference type="SUPFAM" id="SSF55961">
    <property type="entry name" value="Bet v1-like"/>
    <property type="match status" value="1"/>
</dbReference>
<dbReference type="PANTHER" id="PTHR43756:SF5">
    <property type="entry name" value="CHOLINE MONOOXYGENASE, CHLOROPLASTIC"/>
    <property type="match status" value="1"/>
</dbReference>
<dbReference type="InterPro" id="IPR015881">
    <property type="entry name" value="ARHD_Rieske_2Fe_2S"/>
</dbReference>
<dbReference type="InterPro" id="IPR001663">
    <property type="entry name" value="Rng_hydr_dOase-A"/>
</dbReference>
<organism evidence="9 10">
    <name type="scientific">Trujillonella endophytica</name>
    <dbReference type="NCBI Taxonomy" id="673521"/>
    <lineage>
        <taxon>Bacteria</taxon>
        <taxon>Bacillati</taxon>
        <taxon>Actinomycetota</taxon>
        <taxon>Actinomycetes</taxon>
        <taxon>Geodermatophilales</taxon>
        <taxon>Geodermatophilaceae</taxon>
        <taxon>Trujillonella</taxon>
    </lineage>
</organism>
<proteinExistence type="predicted"/>
<evidence type="ECO:0000313" key="10">
    <source>
        <dbReference type="Proteomes" id="UP000198960"/>
    </source>
</evidence>
<dbReference type="CDD" id="cd03469">
    <property type="entry name" value="Rieske_RO_Alpha_N"/>
    <property type="match status" value="1"/>
</dbReference>
<dbReference type="InterPro" id="IPR017941">
    <property type="entry name" value="Rieske_2Fe-2S"/>
</dbReference>
<dbReference type="GO" id="GO:0004497">
    <property type="term" value="F:monooxygenase activity"/>
    <property type="evidence" value="ECO:0007669"/>
    <property type="project" value="UniProtKB-ARBA"/>
</dbReference>
<gene>
    <name evidence="9" type="ORF">SAMN05660991_03290</name>
</gene>
<keyword evidence="10" id="KW-1185">Reference proteome</keyword>
<dbReference type="AlphaFoldDB" id="A0A1H8V4N3"/>
<dbReference type="Gene3D" id="3.90.380.10">
    <property type="entry name" value="Naphthalene 1,2-dioxygenase Alpha Subunit, Chain A, domain 1"/>
    <property type="match status" value="1"/>
</dbReference>
<evidence type="ECO:0000256" key="1">
    <source>
        <dbReference type="ARBA" id="ARBA00001962"/>
    </source>
</evidence>
<dbReference type="GO" id="GO:0051213">
    <property type="term" value="F:dioxygenase activity"/>
    <property type="evidence" value="ECO:0007669"/>
    <property type="project" value="UniProtKB-KW"/>
</dbReference>
<keyword evidence="5" id="KW-0408">Iron</keyword>
<dbReference type="PROSITE" id="PS51296">
    <property type="entry name" value="RIESKE"/>
    <property type="match status" value="1"/>
</dbReference>
<evidence type="ECO:0000256" key="4">
    <source>
        <dbReference type="ARBA" id="ARBA00023002"/>
    </source>
</evidence>
<dbReference type="GO" id="GO:0016705">
    <property type="term" value="F:oxidoreductase activity, acting on paired donors, with incorporation or reduction of molecular oxygen"/>
    <property type="evidence" value="ECO:0007669"/>
    <property type="project" value="UniProtKB-ARBA"/>
</dbReference>
<dbReference type="STRING" id="673521.SAMN05660991_03290"/>
<evidence type="ECO:0000256" key="6">
    <source>
        <dbReference type="ARBA" id="ARBA00023014"/>
    </source>
</evidence>
<keyword evidence="2" id="KW-0001">2Fe-2S</keyword>
<dbReference type="PROSITE" id="PS00570">
    <property type="entry name" value="RING_HYDROXYL_ALPHA"/>
    <property type="match status" value="1"/>
</dbReference>
<dbReference type="Pfam" id="PF00355">
    <property type="entry name" value="Rieske"/>
    <property type="match status" value="1"/>
</dbReference>
<sequence length="389" mass="43317">MDREAFEHAIVRRLLDHVENRTTDLADDVLELSTDAYSAETHAEEVDVLFRDHPLVLCLSGALPEPNTYFTVDLCGSPVLLTRDARGEVHAMANICRHRGVRLVDGAGAAKKFTCPFHAWVYDLEGALVRVPVGEAFEGMCRDEKGLVELPVAEGYGLVVGRLRPGAAVDVDEYLGPGLADELAMLDFADWRPYGETHVHEVAANWKVTLDTYRENYHFNYLHRRTLATYAHGGVLTFDAFGAHLRNTSALRSIDALKGVPESEWTDVTQHFSYQYALFPNVSLTFDSRHAELWQILPIDAASCEVVHTAYARPDLDEAEQAKLVEMAPWICDAVVDAEDFWVAARTEPGVRSGLLDTVVFGRNEPAPQHLHRGFAAAVEAARERRARP</sequence>
<evidence type="ECO:0000256" key="7">
    <source>
        <dbReference type="ARBA" id="ARBA00023027"/>
    </source>
</evidence>
<dbReference type="InterPro" id="IPR015879">
    <property type="entry name" value="Ring_hydroxy_dOase_asu_C_dom"/>
</dbReference>
<dbReference type="EMBL" id="FOEE01000010">
    <property type="protein sequence ID" value="SEP10356.1"/>
    <property type="molecule type" value="Genomic_DNA"/>
</dbReference>
<keyword evidence="9" id="KW-0223">Dioxygenase</keyword>
<protein>
    <submittedName>
        <fullName evidence="9">Phenylpropionate dioxygenase, large terminal subunit</fullName>
    </submittedName>
</protein>
<dbReference type="InterPro" id="IPR036922">
    <property type="entry name" value="Rieske_2Fe-2S_sf"/>
</dbReference>
<reference evidence="10" key="1">
    <citation type="submission" date="2016-10" db="EMBL/GenBank/DDBJ databases">
        <authorList>
            <person name="Varghese N."/>
            <person name="Submissions S."/>
        </authorList>
    </citation>
    <scope>NUCLEOTIDE SEQUENCE [LARGE SCALE GENOMIC DNA]</scope>
    <source>
        <strain evidence="10">DSM 45413</strain>
    </source>
</reference>
<dbReference type="Gene3D" id="2.102.10.10">
    <property type="entry name" value="Rieske [2Fe-2S] iron-sulphur domain"/>
    <property type="match status" value="1"/>
</dbReference>
<evidence type="ECO:0000259" key="8">
    <source>
        <dbReference type="PROSITE" id="PS51296"/>
    </source>
</evidence>
<comment type="cofactor">
    <cofactor evidence="1">
        <name>Fe cation</name>
        <dbReference type="ChEBI" id="CHEBI:24875"/>
    </cofactor>
</comment>